<dbReference type="RefSeq" id="WP_183684472.1">
    <property type="nucleotide sequence ID" value="NZ_CAUQUA010000018.1"/>
</dbReference>
<keyword evidence="1" id="KW-0812">Transmembrane</keyword>
<protein>
    <submittedName>
        <fullName evidence="2">Putative membrane protein</fullName>
    </submittedName>
</protein>
<proteinExistence type="predicted"/>
<accession>A0A7W9W3F0</accession>
<dbReference type="GeneID" id="85015451"/>
<feature type="transmembrane region" description="Helical" evidence="1">
    <location>
        <begin position="15"/>
        <end position="35"/>
    </location>
</feature>
<evidence type="ECO:0000256" key="1">
    <source>
        <dbReference type="SAM" id="Phobius"/>
    </source>
</evidence>
<dbReference type="AlphaFoldDB" id="A0A7W9W3F0"/>
<organism evidence="2 3">
    <name type="scientific">Oribacterium sinus</name>
    <dbReference type="NCBI Taxonomy" id="237576"/>
    <lineage>
        <taxon>Bacteria</taxon>
        <taxon>Bacillati</taxon>
        <taxon>Bacillota</taxon>
        <taxon>Clostridia</taxon>
        <taxon>Lachnospirales</taxon>
        <taxon>Lachnospiraceae</taxon>
        <taxon>Oribacterium</taxon>
    </lineage>
</organism>
<gene>
    <name evidence="2" type="ORF">HNQ46_001920</name>
</gene>
<evidence type="ECO:0000313" key="3">
    <source>
        <dbReference type="Proteomes" id="UP000522163"/>
    </source>
</evidence>
<reference evidence="2 3" key="1">
    <citation type="submission" date="2020-08" db="EMBL/GenBank/DDBJ databases">
        <title>Genomic Encyclopedia of Type Strains, Phase IV (KMG-IV): sequencing the most valuable type-strain genomes for metagenomic binning, comparative biology and taxonomic classification.</title>
        <authorList>
            <person name="Goeker M."/>
        </authorList>
    </citation>
    <scope>NUCLEOTIDE SEQUENCE [LARGE SCALE GENOMIC DNA]</scope>
    <source>
        <strain evidence="2 3">DSM 17245</strain>
    </source>
</reference>
<evidence type="ECO:0000313" key="2">
    <source>
        <dbReference type="EMBL" id="MBB6041929.1"/>
    </source>
</evidence>
<sequence>MNRSVVLAIAINAKWLLPFLLLSFLFIVILTAVIYKIMWFRLEKIIKEKEKEKDGVEKIEEDSFKKEEKAVLSKMNEILQKEE</sequence>
<keyword evidence="1" id="KW-1133">Transmembrane helix</keyword>
<keyword evidence="1" id="KW-0472">Membrane</keyword>
<name>A0A7W9W3F0_9FIRM</name>
<dbReference type="Proteomes" id="UP000522163">
    <property type="component" value="Unassembled WGS sequence"/>
</dbReference>
<dbReference type="EMBL" id="JACHHH010000010">
    <property type="protein sequence ID" value="MBB6041929.1"/>
    <property type="molecule type" value="Genomic_DNA"/>
</dbReference>
<comment type="caution">
    <text evidence="2">The sequence shown here is derived from an EMBL/GenBank/DDBJ whole genome shotgun (WGS) entry which is preliminary data.</text>
</comment>